<gene>
    <name evidence="2" type="ORF">Pen02_23430</name>
</gene>
<dbReference type="SUPFAM" id="SSF54427">
    <property type="entry name" value="NTF2-like"/>
    <property type="match status" value="1"/>
</dbReference>
<dbReference type="Proteomes" id="UP000646749">
    <property type="component" value="Unassembled WGS sequence"/>
</dbReference>
<dbReference type="InterPro" id="IPR027843">
    <property type="entry name" value="DUF4440"/>
</dbReference>
<reference evidence="2 3" key="1">
    <citation type="submission" date="2021-01" db="EMBL/GenBank/DDBJ databases">
        <title>Whole genome shotgun sequence of Plantactinospora endophytica NBRC 110450.</title>
        <authorList>
            <person name="Komaki H."/>
            <person name="Tamura T."/>
        </authorList>
    </citation>
    <scope>NUCLEOTIDE SEQUENCE [LARGE SCALE GENOMIC DNA]</scope>
    <source>
        <strain evidence="2 3">NBRC 110450</strain>
    </source>
</reference>
<comment type="caution">
    <text evidence="2">The sequence shown here is derived from an EMBL/GenBank/DDBJ whole genome shotgun (WGS) entry which is preliminary data.</text>
</comment>
<name>A0ABQ4DZ83_9ACTN</name>
<dbReference type="Gene3D" id="3.10.450.50">
    <property type="match status" value="1"/>
</dbReference>
<proteinExistence type="predicted"/>
<dbReference type="EMBL" id="BONW01000010">
    <property type="protein sequence ID" value="GIG87407.1"/>
    <property type="molecule type" value="Genomic_DNA"/>
</dbReference>
<dbReference type="InterPro" id="IPR032710">
    <property type="entry name" value="NTF2-like_dom_sf"/>
</dbReference>
<protein>
    <recommendedName>
        <fullName evidence="1">DUF4440 domain-containing protein</fullName>
    </recommendedName>
</protein>
<evidence type="ECO:0000313" key="2">
    <source>
        <dbReference type="EMBL" id="GIG87407.1"/>
    </source>
</evidence>
<dbReference type="Pfam" id="PF14534">
    <property type="entry name" value="DUF4440"/>
    <property type="match status" value="1"/>
</dbReference>
<organism evidence="2 3">
    <name type="scientific">Plantactinospora endophytica</name>
    <dbReference type="NCBI Taxonomy" id="673535"/>
    <lineage>
        <taxon>Bacteria</taxon>
        <taxon>Bacillati</taxon>
        <taxon>Actinomycetota</taxon>
        <taxon>Actinomycetes</taxon>
        <taxon>Micromonosporales</taxon>
        <taxon>Micromonosporaceae</taxon>
        <taxon>Plantactinospora</taxon>
    </lineage>
</organism>
<evidence type="ECO:0000313" key="3">
    <source>
        <dbReference type="Proteomes" id="UP000646749"/>
    </source>
</evidence>
<keyword evidence="3" id="KW-1185">Reference proteome</keyword>
<accession>A0ABQ4DZ83</accession>
<feature type="domain" description="DUF4440" evidence="1">
    <location>
        <begin position="10"/>
        <end position="117"/>
    </location>
</feature>
<evidence type="ECO:0000259" key="1">
    <source>
        <dbReference type="Pfam" id="PF14534"/>
    </source>
</evidence>
<dbReference type="RefSeq" id="WP_203865980.1">
    <property type="nucleotide sequence ID" value="NZ_BONW01000010.1"/>
</dbReference>
<sequence>MSDDNRVETLRAAERRLQAAQLASDVAELDRLIDERLVFTGPDGRLYGKQDDLRVNRTGEQRLSRVDQEELTVLVDGDTGVTWFLGTLAGTLADTSFTARVRYTRTWIHDDAHGWRLLAAHVSSA</sequence>